<dbReference type="PANTHER" id="PTHR11373">
    <property type="entry name" value="DEOXYNUCLEOSIDE TRIPHOSPHATE TRIPHOSPHOHYDROLASE"/>
    <property type="match status" value="1"/>
</dbReference>
<dbReference type="InterPro" id="IPR006674">
    <property type="entry name" value="HD_domain"/>
</dbReference>
<proteinExistence type="inferred from homology"/>
<dbReference type="AlphaFoldDB" id="A0A3Q3IGE1"/>
<accession>A0A3Q3IGE1</accession>
<reference evidence="3" key="2">
    <citation type="submission" date="2025-09" db="UniProtKB">
        <authorList>
            <consortium name="Ensembl"/>
        </authorList>
    </citation>
    <scope>IDENTIFICATION</scope>
</reference>
<dbReference type="SUPFAM" id="SSF109604">
    <property type="entry name" value="HD-domain/PDEase-like"/>
    <property type="match status" value="1"/>
</dbReference>
<dbReference type="PANTHER" id="PTHR11373:SF4">
    <property type="entry name" value="DEOXYNUCLEOSIDE TRIPHOSPHATE TRIPHOSPHOHYDROLASE SAMHD1"/>
    <property type="match status" value="1"/>
</dbReference>
<dbReference type="Ensembl" id="ENSMALT00000002278.1">
    <property type="protein sequence ID" value="ENSMALP00000002214.1"/>
    <property type="gene ID" value="ENSMALG00000001570.1"/>
</dbReference>
<dbReference type="GO" id="GO:0006203">
    <property type="term" value="P:dGTP catabolic process"/>
    <property type="evidence" value="ECO:0007669"/>
    <property type="project" value="TreeGrafter"/>
</dbReference>
<dbReference type="InterPro" id="IPR050135">
    <property type="entry name" value="dGTPase-like"/>
</dbReference>
<name>A0A3Q3IGE1_MONAL</name>
<dbReference type="GO" id="GO:0005634">
    <property type="term" value="C:nucleus"/>
    <property type="evidence" value="ECO:0007669"/>
    <property type="project" value="TreeGrafter"/>
</dbReference>
<dbReference type="Gene3D" id="1.10.3210.10">
    <property type="entry name" value="Hypothetical protein af1432"/>
    <property type="match status" value="1"/>
</dbReference>
<dbReference type="InterPro" id="IPR003607">
    <property type="entry name" value="HD/PDEase_dom"/>
</dbReference>
<dbReference type="GO" id="GO:0045088">
    <property type="term" value="P:regulation of innate immune response"/>
    <property type="evidence" value="ECO:0007669"/>
    <property type="project" value="TreeGrafter"/>
</dbReference>
<evidence type="ECO:0000259" key="2">
    <source>
        <dbReference type="Pfam" id="PF01966"/>
    </source>
</evidence>
<evidence type="ECO:0000313" key="3">
    <source>
        <dbReference type="Ensembl" id="ENSMALP00000002214.1"/>
    </source>
</evidence>
<comment type="similarity">
    <text evidence="1">Belongs to the SAMHD1 family.</text>
</comment>
<dbReference type="Pfam" id="PF01966">
    <property type="entry name" value="HD"/>
    <property type="match status" value="1"/>
</dbReference>
<dbReference type="Proteomes" id="UP000261600">
    <property type="component" value="Unplaced"/>
</dbReference>
<dbReference type="GO" id="GO:0008832">
    <property type="term" value="F:dGTPase activity"/>
    <property type="evidence" value="ECO:0007669"/>
    <property type="project" value="TreeGrafter"/>
</dbReference>
<evidence type="ECO:0000256" key="1">
    <source>
        <dbReference type="ARBA" id="ARBA00005776"/>
    </source>
</evidence>
<keyword evidence="4" id="KW-1185">Reference proteome</keyword>
<evidence type="ECO:0000313" key="4">
    <source>
        <dbReference type="Proteomes" id="UP000261600"/>
    </source>
</evidence>
<sequence>MSETPEETKTMELPAEYEQWGLDEICEHLFQQGLKDVLTKGVLYDILKVLQQNTPAVIVECFSLSLRVAYLAGELAKALKTKQPELGITNEDILCVQIAGLCHDLGDLSKDHEENSIKMFNYLVEVNQLKPYMKTHNLNVDDGEEDLEFIREMISGPKQNNGAQSQQWPYQGRSEEKSFLYEIVANKTNGIDVDKFDYFARDCHHLGIQNNFDHRRFLKFARVCEVDGQKQICFRDKEAYNLFNMFHTRYSLHRRAYKHKVTKIIELMIKDAFLKADPHIQIKGSGGEMLTLSTAIHDMEAYTKLTDKVFEDILHSSPDNLKEAREILKRIMSRELYKYLGEIPFKKNMMPKPKETIKVCTNALSEYCALSVGEKQCILFVSVVS</sequence>
<organism evidence="3 4">
    <name type="scientific">Monopterus albus</name>
    <name type="common">Swamp eel</name>
    <dbReference type="NCBI Taxonomy" id="43700"/>
    <lineage>
        <taxon>Eukaryota</taxon>
        <taxon>Metazoa</taxon>
        <taxon>Chordata</taxon>
        <taxon>Craniata</taxon>
        <taxon>Vertebrata</taxon>
        <taxon>Euteleostomi</taxon>
        <taxon>Actinopterygii</taxon>
        <taxon>Neopterygii</taxon>
        <taxon>Teleostei</taxon>
        <taxon>Neoteleostei</taxon>
        <taxon>Acanthomorphata</taxon>
        <taxon>Anabantaria</taxon>
        <taxon>Synbranchiformes</taxon>
        <taxon>Synbranchidae</taxon>
        <taxon>Monopterus</taxon>
    </lineage>
</organism>
<feature type="domain" description="HD" evidence="2">
    <location>
        <begin position="65"/>
        <end position="115"/>
    </location>
</feature>
<reference evidence="3" key="1">
    <citation type="submission" date="2025-08" db="UniProtKB">
        <authorList>
            <consortium name="Ensembl"/>
        </authorList>
    </citation>
    <scope>IDENTIFICATION</scope>
</reference>
<dbReference type="CDD" id="cd00077">
    <property type="entry name" value="HDc"/>
    <property type="match status" value="1"/>
</dbReference>
<dbReference type="GO" id="GO:0051607">
    <property type="term" value="P:defense response to virus"/>
    <property type="evidence" value="ECO:0007669"/>
    <property type="project" value="TreeGrafter"/>
</dbReference>
<protein>
    <recommendedName>
        <fullName evidence="2">HD domain-containing protein</fullName>
    </recommendedName>
</protein>